<dbReference type="SMART" id="SM00404">
    <property type="entry name" value="PTPc_motif"/>
    <property type="match status" value="2"/>
</dbReference>
<dbReference type="InterPro" id="IPR050348">
    <property type="entry name" value="Protein-Tyr_Phosphatase"/>
</dbReference>
<keyword evidence="3" id="KW-1185">Reference proteome</keyword>
<accession>E9G1R1</accession>
<dbReference type="PhylomeDB" id="E9G1R1"/>
<dbReference type="Gene3D" id="3.90.190.10">
    <property type="entry name" value="Protein tyrosine phosphatase superfamily"/>
    <property type="match status" value="2"/>
</dbReference>
<dbReference type="PROSITE" id="PS50055">
    <property type="entry name" value="TYR_PHOSPHATASE_PTP"/>
    <property type="match status" value="2"/>
</dbReference>
<dbReference type="OrthoDB" id="1164323at2759"/>
<protein>
    <recommendedName>
        <fullName evidence="1">Tyrosine-protein phosphatase domain-containing protein</fullName>
    </recommendedName>
</protein>
<feature type="domain" description="Tyrosine-protein phosphatase" evidence="1">
    <location>
        <begin position="161"/>
        <end position="410"/>
    </location>
</feature>
<organism evidence="2 3">
    <name type="scientific">Daphnia pulex</name>
    <name type="common">Water flea</name>
    <dbReference type="NCBI Taxonomy" id="6669"/>
    <lineage>
        <taxon>Eukaryota</taxon>
        <taxon>Metazoa</taxon>
        <taxon>Ecdysozoa</taxon>
        <taxon>Arthropoda</taxon>
        <taxon>Crustacea</taxon>
        <taxon>Branchiopoda</taxon>
        <taxon>Diplostraca</taxon>
        <taxon>Cladocera</taxon>
        <taxon>Anomopoda</taxon>
        <taxon>Daphniidae</taxon>
        <taxon>Daphnia</taxon>
    </lineage>
</organism>
<proteinExistence type="predicted"/>
<feature type="domain" description="Tyrosine-protein phosphatase" evidence="1">
    <location>
        <begin position="1"/>
        <end position="119"/>
    </location>
</feature>
<dbReference type="eggNOG" id="KOG0789">
    <property type="taxonomic scope" value="Eukaryota"/>
</dbReference>
<evidence type="ECO:0000313" key="2">
    <source>
        <dbReference type="EMBL" id="EFX86542.1"/>
    </source>
</evidence>
<dbReference type="FunFam" id="3.90.190.10:FF:000232">
    <property type="entry name" value="Uncharacterized protein"/>
    <property type="match status" value="1"/>
</dbReference>
<dbReference type="InterPro" id="IPR003595">
    <property type="entry name" value="Tyr_Pase_cat"/>
</dbReference>
<evidence type="ECO:0000259" key="1">
    <source>
        <dbReference type="PROSITE" id="PS50055"/>
    </source>
</evidence>
<dbReference type="SUPFAM" id="SSF52799">
    <property type="entry name" value="(Phosphotyrosine protein) phosphatases II"/>
    <property type="match status" value="2"/>
</dbReference>
<dbReference type="InterPro" id="IPR029021">
    <property type="entry name" value="Prot-tyrosine_phosphatase-like"/>
</dbReference>
<dbReference type="PANTHER" id="PTHR19134:SF525">
    <property type="entry name" value="TYROSINE-PROTEIN PHOSPHATASE DOMAIN-CONTAINING PROTEIN"/>
    <property type="match status" value="1"/>
</dbReference>
<dbReference type="Pfam" id="PF00102">
    <property type="entry name" value="Y_phosphatase"/>
    <property type="match status" value="2"/>
</dbReference>
<dbReference type="Proteomes" id="UP000000305">
    <property type="component" value="Unassembled WGS sequence"/>
</dbReference>
<dbReference type="EMBL" id="GL732529">
    <property type="protein sequence ID" value="EFX86542.1"/>
    <property type="molecule type" value="Genomic_DNA"/>
</dbReference>
<dbReference type="InterPro" id="IPR000242">
    <property type="entry name" value="PTP_cat"/>
</dbReference>
<dbReference type="HOGENOM" id="CLU_001645_8_4_1"/>
<dbReference type="GO" id="GO:0007165">
    <property type="term" value="P:signal transduction"/>
    <property type="evidence" value="ECO:0000318"/>
    <property type="project" value="GO_Central"/>
</dbReference>
<dbReference type="PRINTS" id="PR00700">
    <property type="entry name" value="PRTYPHPHTASE"/>
</dbReference>
<dbReference type="FunFam" id="3.90.190.10:FF:000013">
    <property type="entry name" value="receptor-type tyrosine-protein phosphatase zeta isoform X1"/>
    <property type="match status" value="1"/>
</dbReference>
<name>E9G1R1_DAPPU</name>
<dbReference type="STRING" id="6669.E9G1R1"/>
<dbReference type="AlphaFoldDB" id="E9G1R1"/>
<dbReference type="OMA" id="TITCPCH"/>
<gene>
    <name evidence="2" type="ORF">DAPPUDRAFT_236315</name>
</gene>
<dbReference type="GO" id="GO:0031175">
    <property type="term" value="P:neuron projection development"/>
    <property type="evidence" value="ECO:0000318"/>
    <property type="project" value="GO_Central"/>
</dbReference>
<dbReference type="KEGG" id="dpx:DAPPUDRAFT_236315"/>
<dbReference type="PANTHER" id="PTHR19134">
    <property type="entry name" value="RECEPTOR-TYPE TYROSINE-PROTEIN PHOSPHATASE"/>
    <property type="match status" value="1"/>
</dbReference>
<dbReference type="InParanoid" id="E9G1R1"/>
<evidence type="ECO:0000313" key="3">
    <source>
        <dbReference type="Proteomes" id="UP000000305"/>
    </source>
</evidence>
<dbReference type="SMART" id="SM00194">
    <property type="entry name" value="PTPc"/>
    <property type="match status" value="1"/>
</dbReference>
<reference evidence="2 3" key="1">
    <citation type="journal article" date="2011" name="Science">
        <title>The ecoresponsive genome of Daphnia pulex.</title>
        <authorList>
            <person name="Colbourne J.K."/>
            <person name="Pfrender M.E."/>
            <person name="Gilbert D."/>
            <person name="Thomas W.K."/>
            <person name="Tucker A."/>
            <person name="Oakley T.H."/>
            <person name="Tokishita S."/>
            <person name="Aerts A."/>
            <person name="Arnold G.J."/>
            <person name="Basu M.K."/>
            <person name="Bauer D.J."/>
            <person name="Caceres C.E."/>
            <person name="Carmel L."/>
            <person name="Casola C."/>
            <person name="Choi J.H."/>
            <person name="Detter J.C."/>
            <person name="Dong Q."/>
            <person name="Dusheyko S."/>
            <person name="Eads B.D."/>
            <person name="Frohlich T."/>
            <person name="Geiler-Samerotte K.A."/>
            <person name="Gerlach D."/>
            <person name="Hatcher P."/>
            <person name="Jogdeo S."/>
            <person name="Krijgsveld J."/>
            <person name="Kriventseva E.V."/>
            <person name="Kultz D."/>
            <person name="Laforsch C."/>
            <person name="Lindquist E."/>
            <person name="Lopez J."/>
            <person name="Manak J.R."/>
            <person name="Muller J."/>
            <person name="Pangilinan J."/>
            <person name="Patwardhan R.P."/>
            <person name="Pitluck S."/>
            <person name="Pritham E.J."/>
            <person name="Rechtsteiner A."/>
            <person name="Rho M."/>
            <person name="Rogozin I.B."/>
            <person name="Sakarya O."/>
            <person name="Salamov A."/>
            <person name="Schaack S."/>
            <person name="Shapiro H."/>
            <person name="Shiga Y."/>
            <person name="Skalitzky C."/>
            <person name="Smith Z."/>
            <person name="Souvorov A."/>
            <person name="Sung W."/>
            <person name="Tang Z."/>
            <person name="Tsuchiya D."/>
            <person name="Tu H."/>
            <person name="Vos H."/>
            <person name="Wang M."/>
            <person name="Wolf Y.I."/>
            <person name="Yamagata H."/>
            <person name="Yamada T."/>
            <person name="Ye Y."/>
            <person name="Shaw J.R."/>
            <person name="Andrews J."/>
            <person name="Crease T.J."/>
            <person name="Tang H."/>
            <person name="Lucas S.M."/>
            <person name="Robertson H.M."/>
            <person name="Bork P."/>
            <person name="Koonin E.V."/>
            <person name="Zdobnov E.M."/>
            <person name="Grigoriev I.V."/>
            <person name="Lynch M."/>
            <person name="Boore J.L."/>
        </authorList>
    </citation>
    <scope>NUCLEOTIDE SEQUENCE [LARGE SCALE GENOMIC DNA]</scope>
</reference>
<dbReference type="GO" id="GO:0004725">
    <property type="term" value="F:protein tyrosine phosphatase activity"/>
    <property type="evidence" value="ECO:0000318"/>
    <property type="project" value="GO_Central"/>
</dbReference>
<sequence>MITNQWNADEENVICVDPKEGWKLAELFQVKLVNEDVRATYIIRTFSMKHLKLKKKKSQSAERVVLQFHYTNCSDHGTPEHPLPILSFVRQSAAVNPIGAGPIIVHSSARVGRTGTYISGLPASLLSDKTIGSNLAACTLDTTTTTMTMNSIGSQEDLWLLLDQFHLVTNLLVQDFHLSSAVKNCSVHINRNAALLSVESASVYLTPQRGVEGSENIYATWLQEFIATQHPLEATVSDFWQMVWDHNSQTVVVLSTTADDDYQVFWPLKQADVEFENFCVRFIDEPKIQLPAVGNHPAHPDEYVAQTEVAAQSLQDDYELRVRIFYCPSWPYRGAANPDLAALFLSERSRIVVDRFGGTEAATLCALTTLVQQLSRDQHVDVYMYAKLYQSKRPNVWPSRDDYMFLYRCVEPCTITCPCHPPLRQRCMRPSACHCNSMAMLAATNFGAQSLETMLSTTTSRSRATFYMYNVLKAFPLIQKIHFILMNLDASRFGNHAVQHIQIPEAE</sequence>